<feature type="transmembrane region" description="Helical" evidence="1">
    <location>
        <begin position="25"/>
        <end position="47"/>
    </location>
</feature>
<dbReference type="EMBL" id="CAJNNV010007806">
    <property type="protein sequence ID" value="CAE8595392.1"/>
    <property type="molecule type" value="Genomic_DNA"/>
</dbReference>
<feature type="non-terminal residue" evidence="2">
    <location>
        <position position="1"/>
    </location>
</feature>
<keyword evidence="1" id="KW-0812">Transmembrane</keyword>
<organism evidence="2 3">
    <name type="scientific">Polarella glacialis</name>
    <name type="common">Dinoflagellate</name>
    <dbReference type="NCBI Taxonomy" id="89957"/>
    <lineage>
        <taxon>Eukaryota</taxon>
        <taxon>Sar</taxon>
        <taxon>Alveolata</taxon>
        <taxon>Dinophyceae</taxon>
        <taxon>Suessiales</taxon>
        <taxon>Suessiaceae</taxon>
        <taxon>Polarella</taxon>
    </lineage>
</organism>
<keyword evidence="1" id="KW-1133">Transmembrane helix</keyword>
<accession>A0A813E9S4</accession>
<comment type="caution">
    <text evidence="2">The sequence shown here is derived from an EMBL/GenBank/DDBJ whole genome shotgun (WGS) entry which is preliminary data.</text>
</comment>
<sequence>SEYRGVCGLPAALGAVLRRRSAERLLCSISLDLLLLLLLLLFLLLLLNTSGYNELLGGSLACRCAPSIQFSSSLEYERHQGFVVSVNSWSAKGSLSNERRSISFFMMTFDQRDTVWERPMLYCM</sequence>
<proteinExistence type="predicted"/>
<keyword evidence="3" id="KW-1185">Reference proteome</keyword>
<gene>
    <name evidence="2" type="ORF">PGLA1383_LOCUS13904</name>
</gene>
<reference evidence="2" key="1">
    <citation type="submission" date="2021-02" db="EMBL/GenBank/DDBJ databases">
        <authorList>
            <person name="Dougan E. K."/>
            <person name="Rhodes N."/>
            <person name="Thang M."/>
            <person name="Chan C."/>
        </authorList>
    </citation>
    <scope>NUCLEOTIDE SEQUENCE</scope>
</reference>
<evidence type="ECO:0000313" key="2">
    <source>
        <dbReference type="EMBL" id="CAE8595392.1"/>
    </source>
</evidence>
<name>A0A813E9S4_POLGL</name>
<evidence type="ECO:0000313" key="3">
    <source>
        <dbReference type="Proteomes" id="UP000654075"/>
    </source>
</evidence>
<protein>
    <submittedName>
        <fullName evidence="2">Uncharacterized protein</fullName>
    </submittedName>
</protein>
<keyword evidence="1" id="KW-0472">Membrane</keyword>
<evidence type="ECO:0000256" key="1">
    <source>
        <dbReference type="SAM" id="Phobius"/>
    </source>
</evidence>
<dbReference type="Proteomes" id="UP000654075">
    <property type="component" value="Unassembled WGS sequence"/>
</dbReference>
<dbReference type="AlphaFoldDB" id="A0A813E9S4"/>